<organism evidence="2 3">
    <name type="scientific">Datura stramonium</name>
    <name type="common">Jimsonweed</name>
    <name type="synonym">Common thornapple</name>
    <dbReference type="NCBI Taxonomy" id="4076"/>
    <lineage>
        <taxon>Eukaryota</taxon>
        <taxon>Viridiplantae</taxon>
        <taxon>Streptophyta</taxon>
        <taxon>Embryophyta</taxon>
        <taxon>Tracheophyta</taxon>
        <taxon>Spermatophyta</taxon>
        <taxon>Magnoliopsida</taxon>
        <taxon>eudicotyledons</taxon>
        <taxon>Gunneridae</taxon>
        <taxon>Pentapetalae</taxon>
        <taxon>asterids</taxon>
        <taxon>lamiids</taxon>
        <taxon>Solanales</taxon>
        <taxon>Solanaceae</taxon>
        <taxon>Solanoideae</taxon>
        <taxon>Datureae</taxon>
        <taxon>Datura</taxon>
    </lineage>
</organism>
<comment type="caution">
    <text evidence="2">The sequence shown here is derived from an EMBL/GenBank/DDBJ whole genome shotgun (WGS) entry which is preliminary data.</text>
</comment>
<evidence type="ECO:0000313" key="2">
    <source>
        <dbReference type="EMBL" id="MCE0481977.1"/>
    </source>
</evidence>
<sequence>MGCKPAGRAQMALHRPSSNRPGATQENKGERGPNLWVWGPLEPISAWHDIEEEEEDYRPTYDPRGIGVTKTKDPEGINGPVLSVNEPNARIDNMLSHLIRHGFEEPLDDDVATEDEMARIDSDIESR</sequence>
<dbReference type="Proteomes" id="UP000823775">
    <property type="component" value="Unassembled WGS sequence"/>
</dbReference>
<feature type="region of interest" description="Disordered" evidence="1">
    <location>
        <begin position="107"/>
        <end position="127"/>
    </location>
</feature>
<evidence type="ECO:0000313" key="3">
    <source>
        <dbReference type="Proteomes" id="UP000823775"/>
    </source>
</evidence>
<evidence type="ECO:0000256" key="1">
    <source>
        <dbReference type="SAM" id="MobiDB-lite"/>
    </source>
</evidence>
<feature type="compositionally biased region" description="Polar residues" evidence="1">
    <location>
        <begin position="16"/>
        <end position="26"/>
    </location>
</feature>
<dbReference type="EMBL" id="JACEIK010005649">
    <property type="protein sequence ID" value="MCE0481977.1"/>
    <property type="molecule type" value="Genomic_DNA"/>
</dbReference>
<feature type="region of interest" description="Disordered" evidence="1">
    <location>
        <begin position="1"/>
        <end position="35"/>
    </location>
</feature>
<name>A0ABS8VNP2_DATST</name>
<accession>A0ABS8VNP2</accession>
<feature type="region of interest" description="Disordered" evidence="1">
    <location>
        <begin position="54"/>
        <end position="85"/>
    </location>
</feature>
<proteinExistence type="predicted"/>
<protein>
    <submittedName>
        <fullName evidence="2">Uncharacterized protein</fullName>
    </submittedName>
</protein>
<keyword evidence="3" id="KW-1185">Reference proteome</keyword>
<feature type="compositionally biased region" description="Basic and acidic residues" evidence="1">
    <location>
        <begin position="116"/>
        <end position="127"/>
    </location>
</feature>
<reference evidence="2 3" key="1">
    <citation type="journal article" date="2021" name="BMC Genomics">
        <title>Datura genome reveals duplications of psychoactive alkaloid biosynthetic genes and high mutation rate following tissue culture.</title>
        <authorList>
            <person name="Rajewski A."/>
            <person name="Carter-House D."/>
            <person name="Stajich J."/>
            <person name="Litt A."/>
        </authorList>
    </citation>
    <scope>NUCLEOTIDE SEQUENCE [LARGE SCALE GENOMIC DNA]</scope>
    <source>
        <strain evidence="2">AR-01</strain>
    </source>
</reference>
<gene>
    <name evidence="2" type="ORF">HAX54_040204</name>
</gene>